<accession>A0A8H5P560</accession>
<dbReference type="AlphaFoldDB" id="A0A8H5P560"/>
<gene>
    <name evidence="1" type="ORF">FSUBG_10676</name>
</gene>
<dbReference type="RefSeq" id="XP_036533813.1">
    <property type="nucleotide sequence ID" value="XM_036675277.1"/>
</dbReference>
<dbReference type="Proteomes" id="UP000547976">
    <property type="component" value="Unassembled WGS sequence"/>
</dbReference>
<dbReference type="GeneID" id="59309995"/>
<protein>
    <submittedName>
        <fullName evidence="1">GIT1</fullName>
    </submittedName>
</protein>
<evidence type="ECO:0000313" key="1">
    <source>
        <dbReference type="EMBL" id="KAF5590812.1"/>
    </source>
</evidence>
<evidence type="ECO:0000313" key="2">
    <source>
        <dbReference type="Proteomes" id="UP000547976"/>
    </source>
</evidence>
<dbReference type="OrthoDB" id="2153661at2759"/>
<organism evidence="1 2">
    <name type="scientific">Gibberella subglutinans</name>
    <name type="common">Fusarium subglutinans</name>
    <dbReference type="NCBI Taxonomy" id="42677"/>
    <lineage>
        <taxon>Eukaryota</taxon>
        <taxon>Fungi</taxon>
        <taxon>Dikarya</taxon>
        <taxon>Ascomycota</taxon>
        <taxon>Pezizomycotina</taxon>
        <taxon>Sordariomycetes</taxon>
        <taxon>Hypocreomycetidae</taxon>
        <taxon>Hypocreales</taxon>
        <taxon>Nectriaceae</taxon>
        <taxon>Fusarium</taxon>
        <taxon>Fusarium fujikuroi species complex</taxon>
    </lineage>
</organism>
<name>A0A8H5P560_GIBSU</name>
<dbReference type="EMBL" id="JAAOAV010000188">
    <property type="protein sequence ID" value="KAF5590812.1"/>
    <property type="molecule type" value="Genomic_DNA"/>
</dbReference>
<keyword evidence="2" id="KW-1185">Reference proteome</keyword>
<proteinExistence type="predicted"/>
<comment type="caution">
    <text evidence="1">The sequence shown here is derived from an EMBL/GenBank/DDBJ whole genome shotgun (WGS) entry which is preliminary data.</text>
</comment>
<sequence length="69" mass="7328">MSALEITPATAGHELDDTKKAKVEDIQDVEIGDVRKPDLYSKVSVYLTMVFSGLALGSDGYNAAVVGNL</sequence>
<reference evidence="1 2" key="1">
    <citation type="submission" date="2020-05" db="EMBL/GenBank/DDBJ databases">
        <title>Identification and distribution of gene clusters putatively required for synthesis of sphingolipid metabolism inhibitors in phylogenetically diverse species of the filamentous fungus Fusarium.</title>
        <authorList>
            <person name="Kim H.-S."/>
            <person name="Busman M."/>
            <person name="Brown D.W."/>
            <person name="Divon H."/>
            <person name="Uhlig S."/>
            <person name="Proctor R.H."/>
        </authorList>
    </citation>
    <scope>NUCLEOTIDE SEQUENCE [LARGE SCALE GENOMIC DNA]</scope>
    <source>
        <strain evidence="1 2">NRRL 66333</strain>
    </source>
</reference>